<keyword evidence="7" id="KW-0863">Zinc-finger</keyword>
<dbReference type="Pfam" id="PF21549">
    <property type="entry name" value="PRDM2_PR"/>
    <property type="match status" value="1"/>
</dbReference>
<evidence type="ECO:0000259" key="12">
    <source>
        <dbReference type="PROSITE" id="PS50280"/>
    </source>
</evidence>
<keyword evidence="8" id="KW-0862">Zinc</keyword>
<dbReference type="InterPro" id="IPR050331">
    <property type="entry name" value="Zinc_finger"/>
</dbReference>
<dbReference type="GO" id="GO:0005634">
    <property type="term" value="C:nucleus"/>
    <property type="evidence" value="ECO:0007669"/>
    <property type="project" value="UniProtKB-SubCell"/>
</dbReference>
<dbReference type="GO" id="GO:0032259">
    <property type="term" value="P:methylation"/>
    <property type="evidence" value="ECO:0007669"/>
    <property type="project" value="UniProtKB-KW"/>
</dbReference>
<dbReference type="PANTHER" id="PTHR16515:SF66">
    <property type="entry name" value="C2H2-TYPE DOMAIN-CONTAINING PROTEIN"/>
    <property type="match status" value="1"/>
</dbReference>
<evidence type="ECO:0000313" key="13">
    <source>
        <dbReference type="EMBL" id="KAK7067621.1"/>
    </source>
</evidence>
<keyword evidence="5" id="KW-0479">Metal-binding</keyword>
<keyword evidence="6" id="KW-0677">Repeat</keyword>
<dbReference type="EC" id="2.1.1.354" evidence="13"/>
<evidence type="ECO:0000256" key="6">
    <source>
        <dbReference type="ARBA" id="ARBA00022737"/>
    </source>
</evidence>
<dbReference type="InterPro" id="IPR046341">
    <property type="entry name" value="SET_dom_sf"/>
</dbReference>
<comment type="caution">
    <text evidence="13">The sequence shown here is derived from an EMBL/GenBank/DDBJ whole genome shotgun (WGS) entry which is preliminary data.</text>
</comment>
<accession>A0AAN8WKB6</accession>
<evidence type="ECO:0000256" key="1">
    <source>
        <dbReference type="ARBA" id="ARBA00004123"/>
    </source>
</evidence>
<dbReference type="Gene3D" id="2.170.270.10">
    <property type="entry name" value="SET domain"/>
    <property type="match status" value="1"/>
</dbReference>
<evidence type="ECO:0000256" key="3">
    <source>
        <dbReference type="ARBA" id="ARBA00022679"/>
    </source>
</evidence>
<keyword evidence="11" id="KW-0539">Nucleus</keyword>
<organism evidence="13 14">
    <name type="scientific">Halocaridina rubra</name>
    <name type="common">Hawaiian red shrimp</name>
    <dbReference type="NCBI Taxonomy" id="373956"/>
    <lineage>
        <taxon>Eukaryota</taxon>
        <taxon>Metazoa</taxon>
        <taxon>Ecdysozoa</taxon>
        <taxon>Arthropoda</taxon>
        <taxon>Crustacea</taxon>
        <taxon>Multicrustacea</taxon>
        <taxon>Malacostraca</taxon>
        <taxon>Eumalacostraca</taxon>
        <taxon>Eucarida</taxon>
        <taxon>Decapoda</taxon>
        <taxon>Pleocyemata</taxon>
        <taxon>Caridea</taxon>
        <taxon>Atyoidea</taxon>
        <taxon>Atyidae</taxon>
        <taxon>Halocaridina</taxon>
    </lineage>
</organism>
<dbReference type="Proteomes" id="UP001381693">
    <property type="component" value="Unassembled WGS sequence"/>
</dbReference>
<keyword evidence="10" id="KW-0804">Transcription</keyword>
<gene>
    <name evidence="13" type="primary">PRDM7</name>
    <name evidence="13" type="ORF">SK128_013701</name>
</gene>
<feature type="domain" description="SET" evidence="12">
    <location>
        <begin position="324"/>
        <end position="438"/>
    </location>
</feature>
<dbReference type="EMBL" id="JAXCGZ010017924">
    <property type="protein sequence ID" value="KAK7067621.1"/>
    <property type="molecule type" value="Genomic_DNA"/>
</dbReference>
<comment type="subcellular location">
    <subcellularLocation>
        <location evidence="1">Nucleus</location>
    </subcellularLocation>
</comment>
<evidence type="ECO:0000256" key="10">
    <source>
        <dbReference type="ARBA" id="ARBA00023163"/>
    </source>
</evidence>
<evidence type="ECO:0000256" key="9">
    <source>
        <dbReference type="ARBA" id="ARBA00023015"/>
    </source>
</evidence>
<dbReference type="SUPFAM" id="SSF82199">
    <property type="entry name" value="SET domain"/>
    <property type="match status" value="1"/>
</dbReference>
<evidence type="ECO:0000256" key="5">
    <source>
        <dbReference type="ARBA" id="ARBA00022723"/>
    </source>
</evidence>
<dbReference type="GO" id="GO:0140999">
    <property type="term" value="F:histone H3K4 trimethyltransferase activity"/>
    <property type="evidence" value="ECO:0007669"/>
    <property type="project" value="UniProtKB-EC"/>
</dbReference>
<dbReference type="CDD" id="cd19193">
    <property type="entry name" value="PR-SET_PRDM7_9"/>
    <property type="match status" value="1"/>
</dbReference>
<dbReference type="GO" id="GO:0010468">
    <property type="term" value="P:regulation of gene expression"/>
    <property type="evidence" value="ECO:0007669"/>
    <property type="project" value="TreeGrafter"/>
</dbReference>
<dbReference type="AlphaFoldDB" id="A0AAN8WKB6"/>
<evidence type="ECO:0000256" key="11">
    <source>
        <dbReference type="ARBA" id="ARBA00023242"/>
    </source>
</evidence>
<dbReference type="InterPro" id="IPR001214">
    <property type="entry name" value="SET_dom"/>
</dbReference>
<keyword evidence="14" id="KW-1185">Reference proteome</keyword>
<name>A0AAN8WKB6_HALRR</name>
<evidence type="ECO:0000256" key="4">
    <source>
        <dbReference type="ARBA" id="ARBA00022691"/>
    </source>
</evidence>
<evidence type="ECO:0000256" key="8">
    <source>
        <dbReference type="ARBA" id="ARBA00022833"/>
    </source>
</evidence>
<keyword evidence="3 13" id="KW-0808">Transferase</keyword>
<keyword evidence="2 13" id="KW-0489">Methyltransferase</keyword>
<protein>
    <submittedName>
        <fullName evidence="13">Histone-lysine N-methyltransferase prdm7</fullName>
        <ecNumber evidence="13">2.1.1.354</ecNumber>
    </submittedName>
</protein>
<keyword evidence="9" id="KW-0805">Transcription regulation</keyword>
<keyword evidence="4" id="KW-0949">S-adenosyl-L-methionine</keyword>
<evidence type="ECO:0000313" key="14">
    <source>
        <dbReference type="Proteomes" id="UP001381693"/>
    </source>
</evidence>
<dbReference type="GO" id="GO:0008270">
    <property type="term" value="F:zinc ion binding"/>
    <property type="evidence" value="ECO:0007669"/>
    <property type="project" value="UniProtKB-KW"/>
</dbReference>
<dbReference type="InterPro" id="IPR044417">
    <property type="entry name" value="PRDM7_9_PR-SET"/>
</dbReference>
<dbReference type="SMART" id="SM00317">
    <property type="entry name" value="SET"/>
    <property type="match status" value="1"/>
</dbReference>
<feature type="non-terminal residue" evidence="13">
    <location>
        <position position="462"/>
    </location>
</feature>
<evidence type="ECO:0000256" key="2">
    <source>
        <dbReference type="ARBA" id="ARBA00022603"/>
    </source>
</evidence>
<dbReference type="PANTHER" id="PTHR16515">
    <property type="entry name" value="PR DOMAIN ZINC FINGER PROTEIN"/>
    <property type="match status" value="1"/>
</dbReference>
<dbReference type="PROSITE" id="PS50280">
    <property type="entry name" value="SET"/>
    <property type="match status" value="1"/>
</dbReference>
<sequence>MLSKMQSKEMYKQFWLSGSEFNIVCIENDYRKPGTVKDIINAKSTGGEILVSMRKPAMKMGSLRYRDSVDVSSYDVLPLSGSQKDVVHIWTTVTLERQHRKRVKIIPTCYDTFLKKMTKDQPPAYQEQGEKKTKCQGEAIKRAECQKVRHAHKCPHQVGKTAEDRHEYEDSIAFEVVGSTVKCQKALGVSTGNLSSDVTLHSCTPGIKNTDTKEKDMANTVLPSGSRESCITKTENLNIFPENKESFRCDAVSISPSKRYHLRTGSRKSYIEESAMEDDEYLYCDECLEDREGDCPLHPLSLVLDTPVPRDGSVQDRAEQTAPWPLSIRESKIKVAGRGVWTNEDLPPGLLFGPYEGHFLAHVEEGKESGYGWKIRRKGLLGACIDALDKSISNWMRFVNCSRNEPETNLAAFQYKGQIYYKTIKDIQRGSELMVWYGEEYGSELGLSMMDANWKTPSKEFN</sequence>
<reference evidence="13 14" key="1">
    <citation type="submission" date="2023-11" db="EMBL/GenBank/DDBJ databases">
        <title>Halocaridina rubra genome assembly.</title>
        <authorList>
            <person name="Smith C."/>
        </authorList>
    </citation>
    <scope>NUCLEOTIDE SEQUENCE [LARGE SCALE GENOMIC DNA]</scope>
    <source>
        <strain evidence="13">EP-1</strain>
        <tissue evidence="13">Whole</tissue>
    </source>
</reference>
<evidence type="ECO:0000256" key="7">
    <source>
        <dbReference type="ARBA" id="ARBA00022771"/>
    </source>
</evidence>
<proteinExistence type="predicted"/>